<organism evidence="3 4">
    <name type="scientific">Rhizoctonia solani</name>
    <dbReference type="NCBI Taxonomy" id="456999"/>
    <lineage>
        <taxon>Eukaryota</taxon>
        <taxon>Fungi</taxon>
        <taxon>Dikarya</taxon>
        <taxon>Basidiomycota</taxon>
        <taxon>Agaricomycotina</taxon>
        <taxon>Agaricomycetes</taxon>
        <taxon>Cantharellales</taxon>
        <taxon>Ceratobasidiaceae</taxon>
        <taxon>Rhizoctonia</taxon>
    </lineage>
</organism>
<proteinExistence type="predicted"/>
<feature type="transmembrane region" description="Helical" evidence="2">
    <location>
        <begin position="20"/>
        <end position="45"/>
    </location>
</feature>
<evidence type="ECO:0000256" key="1">
    <source>
        <dbReference type="SAM" id="MobiDB-lite"/>
    </source>
</evidence>
<keyword evidence="2" id="KW-0472">Membrane</keyword>
<dbReference type="EMBL" id="CAJMWW010000380">
    <property type="protein sequence ID" value="CAE6469328.1"/>
    <property type="molecule type" value="Genomic_DNA"/>
</dbReference>
<gene>
    <name evidence="3" type="ORF">RDB_LOCUS172840</name>
</gene>
<name>A0A8H3BZ51_9AGAM</name>
<dbReference type="Proteomes" id="UP000663841">
    <property type="component" value="Unassembled WGS sequence"/>
</dbReference>
<keyword evidence="2" id="KW-1133">Transmembrane helix</keyword>
<feature type="compositionally biased region" description="Polar residues" evidence="1">
    <location>
        <begin position="92"/>
        <end position="110"/>
    </location>
</feature>
<keyword evidence="2" id="KW-0812">Transmembrane</keyword>
<feature type="region of interest" description="Disordered" evidence="1">
    <location>
        <begin position="89"/>
        <end position="110"/>
    </location>
</feature>
<evidence type="ECO:0000313" key="3">
    <source>
        <dbReference type="EMBL" id="CAE6469328.1"/>
    </source>
</evidence>
<evidence type="ECO:0000313" key="4">
    <source>
        <dbReference type="Proteomes" id="UP000663841"/>
    </source>
</evidence>
<comment type="caution">
    <text evidence="3">The sequence shown here is derived from an EMBL/GenBank/DDBJ whole genome shotgun (WGS) entry which is preliminary data.</text>
</comment>
<evidence type="ECO:0000256" key="2">
    <source>
        <dbReference type="SAM" id="Phobius"/>
    </source>
</evidence>
<sequence>MGKLSLSVDSSSSVRPDEILTVLAAVTAFLGLLVTPLSLVSKALIAGIQGMMGITWGWHSHNQQYFDQVRLLFEYATSTVFFWKAPNPPSPTAGTDASEPSQAQFFDPSHSSGLSTRIHLHLRTIQAVTQARDTFLQSQIELQASPLNTRRARFRRIAVAQAGSSNTKAGEINATLMDAKCLRHSTQLFCSPIEAMQLETTRLSALSVKGDRTPEAL</sequence>
<dbReference type="AlphaFoldDB" id="A0A8H3BZ51"/>
<accession>A0A8H3BZ51</accession>
<protein>
    <submittedName>
        <fullName evidence="3">Uncharacterized protein</fullName>
    </submittedName>
</protein>
<reference evidence="3" key="1">
    <citation type="submission" date="2021-01" db="EMBL/GenBank/DDBJ databases">
        <authorList>
            <person name="Kaushik A."/>
        </authorList>
    </citation>
    <scope>NUCLEOTIDE SEQUENCE</scope>
    <source>
        <strain evidence="3">AG3-T5</strain>
    </source>
</reference>